<feature type="region of interest" description="Disordered" evidence="1">
    <location>
        <begin position="16"/>
        <end position="43"/>
    </location>
</feature>
<protein>
    <submittedName>
        <fullName evidence="2">Uncharacterized protein</fullName>
    </submittedName>
</protein>
<sequence>MPTPLSKLFKAATKNVLSQHRDRSDRHSDDLKTTTVQETETSAVQPVRLKPEPFELVRPPKELHINPIIGRPYFQYYGYAIPHVHEWLIRFAEKECPEVLPERDHICYKVLAMVRAREHISARSGFWWFELKFCFNPKDGSVPPLWFDAFMAKYFKSGTEELRAVQIDTVPVFAVCSERDESFNERPTQEQMDIMTKLIGYPPQWWVCCDYD</sequence>
<evidence type="ECO:0000256" key="1">
    <source>
        <dbReference type="SAM" id="MobiDB-lite"/>
    </source>
</evidence>
<dbReference type="OrthoDB" id="2609391at2759"/>
<dbReference type="EMBL" id="KN835241">
    <property type="protein sequence ID" value="KIK42359.1"/>
    <property type="molecule type" value="Genomic_DNA"/>
</dbReference>
<dbReference type="AlphaFoldDB" id="A0A0D0AX07"/>
<dbReference type="InParanoid" id="A0A0D0AX07"/>
<evidence type="ECO:0000313" key="3">
    <source>
        <dbReference type="Proteomes" id="UP000054485"/>
    </source>
</evidence>
<organism evidence="2 3">
    <name type="scientific">Suillus luteus UH-Slu-Lm8-n1</name>
    <dbReference type="NCBI Taxonomy" id="930992"/>
    <lineage>
        <taxon>Eukaryota</taxon>
        <taxon>Fungi</taxon>
        <taxon>Dikarya</taxon>
        <taxon>Basidiomycota</taxon>
        <taxon>Agaricomycotina</taxon>
        <taxon>Agaricomycetes</taxon>
        <taxon>Agaricomycetidae</taxon>
        <taxon>Boletales</taxon>
        <taxon>Suillineae</taxon>
        <taxon>Suillaceae</taxon>
        <taxon>Suillus</taxon>
    </lineage>
</organism>
<proteinExistence type="predicted"/>
<keyword evidence="3" id="KW-1185">Reference proteome</keyword>
<feature type="compositionally biased region" description="Polar residues" evidence="1">
    <location>
        <begin position="33"/>
        <end position="43"/>
    </location>
</feature>
<reference evidence="2 3" key="1">
    <citation type="submission" date="2014-04" db="EMBL/GenBank/DDBJ databases">
        <authorList>
            <consortium name="DOE Joint Genome Institute"/>
            <person name="Kuo A."/>
            <person name="Ruytinx J."/>
            <person name="Rineau F."/>
            <person name="Colpaert J."/>
            <person name="Kohler A."/>
            <person name="Nagy L.G."/>
            <person name="Floudas D."/>
            <person name="Copeland A."/>
            <person name="Barry K.W."/>
            <person name="Cichocki N."/>
            <person name="Veneault-Fourrey C."/>
            <person name="LaButti K."/>
            <person name="Lindquist E.A."/>
            <person name="Lipzen A."/>
            <person name="Lundell T."/>
            <person name="Morin E."/>
            <person name="Murat C."/>
            <person name="Sun H."/>
            <person name="Tunlid A."/>
            <person name="Henrissat B."/>
            <person name="Grigoriev I.V."/>
            <person name="Hibbett D.S."/>
            <person name="Martin F."/>
            <person name="Nordberg H.P."/>
            <person name="Cantor M.N."/>
            <person name="Hua S.X."/>
        </authorList>
    </citation>
    <scope>NUCLEOTIDE SEQUENCE [LARGE SCALE GENOMIC DNA]</scope>
    <source>
        <strain evidence="2 3">UH-Slu-Lm8-n1</strain>
    </source>
</reference>
<accession>A0A0D0AX07</accession>
<dbReference type="Proteomes" id="UP000054485">
    <property type="component" value="Unassembled WGS sequence"/>
</dbReference>
<reference evidence="3" key="2">
    <citation type="submission" date="2015-01" db="EMBL/GenBank/DDBJ databases">
        <title>Evolutionary Origins and Diversification of the Mycorrhizal Mutualists.</title>
        <authorList>
            <consortium name="DOE Joint Genome Institute"/>
            <consortium name="Mycorrhizal Genomics Consortium"/>
            <person name="Kohler A."/>
            <person name="Kuo A."/>
            <person name="Nagy L.G."/>
            <person name="Floudas D."/>
            <person name="Copeland A."/>
            <person name="Barry K.W."/>
            <person name="Cichocki N."/>
            <person name="Veneault-Fourrey C."/>
            <person name="LaButti K."/>
            <person name="Lindquist E.A."/>
            <person name="Lipzen A."/>
            <person name="Lundell T."/>
            <person name="Morin E."/>
            <person name="Murat C."/>
            <person name="Riley R."/>
            <person name="Ohm R."/>
            <person name="Sun H."/>
            <person name="Tunlid A."/>
            <person name="Henrissat B."/>
            <person name="Grigoriev I.V."/>
            <person name="Hibbett D.S."/>
            <person name="Martin F."/>
        </authorList>
    </citation>
    <scope>NUCLEOTIDE SEQUENCE [LARGE SCALE GENOMIC DNA]</scope>
    <source>
        <strain evidence="3">UH-Slu-Lm8-n1</strain>
    </source>
</reference>
<dbReference type="HOGENOM" id="CLU_1300412_0_0_1"/>
<evidence type="ECO:0000313" key="2">
    <source>
        <dbReference type="EMBL" id="KIK42359.1"/>
    </source>
</evidence>
<feature type="compositionally biased region" description="Basic and acidic residues" evidence="1">
    <location>
        <begin position="19"/>
        <end position="32"/>
    </location>
</feature>
<name>A0A0D0AX07_9AGAM</name>
<gene>
    <name evidence="2" type="ORF">CY34DRAFT_12422</name>
</gene>